<sequence length="57" mass="6586">MAWTTLGPRCILAYWKGSLMLREVAADKFNMLRIPAVHLHNLWARVYYCMLDGFLGA</sequence>
<proteinExistence type="predicted"/>
<dbReference type="EMBL" id="HACA01028178">
    <property type="protein sequence ID" value="CDW45539.1"/>
    <property type="molecule type" value="Transcribed_RNA"/>
</dbReference>
<protein>
    <submittedName>
        <fullName evidence="1">Uncharacterized protein</fullName>
    </submittedName>
</protein>
<evidence type="ECO:0000313" key="1">
    <source>
        <dbReference type="EMBL" id="CDW45539.1"/>
    </source>
</evidence>
<reference evidence="1" key="1">
    <citation type="submission" date="2014-05" db="EMBL/GenBank/DDBJ databases">
        <authorList>
            <person name="Chronopoulou M."/>
        </authorList>
    </citation>
    <scope>NUCLEOTIDE SEQUENCE</scope>
    <source>
        <tissue evidence="1">Whole organism</tissue>
    </source>
</reference>
<accession>A0A0K2V4X3</accession>
<dbReference type="AlphaFoldDB" id="A0A0K2V4X3"/>
<name>A0A0K2V4X3_LEPSM</name>
<organism evidence="1">
    <name type="scientific">Lepeophtheirus salmonis</name>
    <name type="common">Salmon louse</name>
    <name type="synonym">Caligus salmonis</name>
    <dbReference type="NCBI Taxonomy" id="72036"/>
    <lineage>
        <taxon>Eukaryota</taxon>
        <taxon>Metazoa</taxon>
        <taxon>Ecdysozoa</taxon>
        <taxon>Arthropoda</taxon>
        <taxon>Crustacea</taxon>
        <taxon>Multicrustacea</taxon>
        <taxon>Hexanauplia</taxon>
        <taxon>Copepoda</taxon>
        <taxon>Siphonostomatoida</taxon>
        <taxon>Caligidae</taxon>
        <taxon>Lepeophtheirus</taxon>
    </lineage>
</organism>